<evidence type="ECO:0000256" key="7">
    <source>
        <dbReference type="ARBA" id="ARBA00022603"/>
    </source>
</evidence>
<dbReference type="GO" id="GO:0005737">
    <property type="term" value="C:cytoplasm"/>
    <property type="evidence" value="ECO:0007669"/>
    <property type="project" value="UniProtKB-SubCell"/>
</dbReference>
<dbReference type="Pfam" id="PF20260">
    <property type="entry name" value="PUA_4"/>
    <property type="match status" value="1"/>
</dbReference>
<evidence type="ECO:0000256" key="3">
    <source>
        <dbReference type="ARBA" id="ARBA00012328"/>
    </source>
</evidence>
<dbReference type="InterPro" id="IPR029028">
    <property type="entry name" value="Alpha/beta_knot_MTases"/>
</dbReference>
<comment type="similarity">
    <text evidence="2 12">Belongs to the RNA methyltransferase RsmE family.</text>
</comment>
<evidence type="ECO:0000259" key="14">
    <source>
        <dbReference type="Pfam" id="PF20260"/>
    </source>
</evidence>
<dbReference type="PIRSF" id="PIRSF015601">
    <property type="entry name" value="MTase_slr0722"/>
    <property type="match status" value="1"/>
</dbReference>
<dbReference type="Gene3D" id="3.40.1280.10">
    <property type="match status" value="1"/>
</dbReference>
<reference evidence="15 16" key="1">
    <citation type="journal article" date="2021" name="ISME Commun">
        <title>Automated analysis of genomic sequences facilitates high-throughput and comprehensive description of bacteria.</title>
        <authorList>
            <person name="Hitch T.C.A."/>
        </authorList>
    </citation>
    <scope>NUCLEOTIDE SEQUENCE [LARGE SCALE GENOMIC DNA]</scope>
    <source>
        <strain evidence="15 16">Sanger_31</strain>
    </source>
</reference>
<dbReference type="Proteomes" id="UP001208131">
    <property type="component" value="Unassembled WGS sequence"/>
</dbReference>
<evidence type="ECO:0000313" key="16">
    <source>
        <dbReference type="Proteomes" id="UP001208131"/>
    </source>
</evidence>
<keyword evidence="5 12" id="KW-0963">Cytoplasm</keyword>
<dbReference type="InterPro" id="IPR015947">
    <property type="entry name" value="PUA-like_sf"/>
</dbReference>
<dbReference type="InterPro" id="IPR006700">
    <property type="entry name" value="RsmE"/>
</dbReference>
<feature type="domain" description="Ribosomal RNA small subunit methyltransferase E PUA-like" evidence="14">
    <location>
        <begin position="22"/>
        <end position="67"/>
    </location>
</feature>
<dbReference type="InterPro" id="IPR029026">
    <property type="entry name" value="tRNA_m1G_MTases_N"/>
</dbReference>
<protein>
    <recommendedName>
        <fullName evidence="4 12">Ribosomal RNA small subunit methyltransferase E</fullName>
        <ecNumber evidence="3 12">2.1.1.193</ecNumber>
    </recommendedName>
</protein>
<evidence type="ECO:0000256" key="12">
    <source>
        <dbReference type="PIRNR" id="PIRNR015601"/>
    </source>
</evidence>
<organism evidence="15 16">
    <name type="scientific">Hominimerdicola aceti</name>
    <dbReference type="NCBI Taxonomy" id="2981726"/>
    <lineage>
        <taxon>Bacteria</taxon>
        <taxon>Bacillati</taxon>
        <taxon>Bacillota</taxon>
        <taxon>Clostridia</taxon>
        <taxon>Eubacteriales</taxon>
        <taxon>Oscillospiraceae</taxon>
        <taxon>Hominimerdicola</taxon>
    </lineage>
</organism>
<dbReference type="EC" id="2.1.1.193" evidence="3 12"/>
<comment type="caution">
    <text evidence="15">The sequence shown here is derived from an EMBL/GenBank/DDBJ whole genome shotgun (WGS) entry which is preliminary data.</text>
</comment>
<dbReference type="NCBIfam" id="TIGR00046">
    <property type="entry name" value="RsmE family RNA methyltransferase"/>
    <property type="match status" value="1"/>
</dbReference>
<evidence type="ECO:0000259" key="13">
    <source>
        <dbReference type="Pfam" id="PF04452"/>
    </source>
</evidence>
<dbReference type="AlphaFoldDB" id="A0AAE3IHT4"/>
<dbReference type="Pfam" id="PF04452">
    <property type="entry name" value="Methyltrans_RNA"/>
    <property type="match status" value="1"/>
</dbReference>
<keyword evidence="16" id="KW-1185">Reference proteome</keyword>
<evidence type="ECO:0000256" key="10">
    <source>
        <dbReference type="ARBA" id="ARBA00025699"/>
    </source>
</evidence>
<dbReference type="SUPFAM" id="SSF88697">
    <property type="entry name" value="PUA domain-like"/>
    <property type="match status" value="1"/>
</dbReference>
<accession>A0AAE3IHT4</accession>
<dbReference type="EMBL" id="JAOQJZ010000013">
    <property type="protein sequence ID" value="MCU6706553.1"/>
    <property type="molecule type" value="Genomic_DNA"/>
</dbReference>
<evidence type="ECO:0000256" key="11">
    <source>
        <dbReference type="ARBA" id="ARBA00047944"/>
    </source>
</evidence>
<dbReference type="NCBIfam" id="NF008692">
    <property type="entry name" value="PRK11713.1-5"/>
    <property type="match status" value="1"/>
</dbReference>
<dbReference type="RefSeq" id="WP_242989025.1">
    <property type="nucleotide sequence ID" value="NZ_JAOQJZ010000013.1"/>
</dbReference>
<evidence type="ECO:0000313" key="15">
    <source>
        <dbReference type="EMBL" id="MCU6706553.1"/>
    </source>
</evidence>
<evidence type="ECO:0000256" key="1">
    <source>
        <dbReference type="ARBA" id="ARBA00004496"/>
    </source>
</evidence>
<evidence type="ECO:0000256" key="9">
    <source>
        <dbReference type="ARBA" id="ARBA00022691"/>
    </source>
</evidence>
<sequence length="250" mass="27190">MTLVGNMPRFFVDSVSGNTISIRGNDAYHIGRSLRMRIGDIITVCADRVEYRAKILSISDKEVVCDVLSAEKSENEPTVNVVLYQALPKSDKMDLIVQKAVELGVYKIVPVITARCVSRPAKSGYEKRVERYNKIALEAAKQSGRGYVPEVTNFISFEECLGELKECDESFMCYEKGGVSLSKTGIAPVSEGEEKTIGLFIGCEGGFESHEAESCSQAGVTVVSLGPRILRCETAPLAALSVIMSLTGNM</sequence>
<dbReference type="InterPro" id="IPR046886">
    <property type="entry name" value="RsmE_MTase_dom"/>
</dbReference>
<keyword evidence="8 12" id="KW-0808">Transferase</keyword>
<evidence type="ECO:0000256" key="5">
    <source>
        <dbReference type="ARBA" id="ARBA00022490"/>
    </source>
</evidence>
<evidence type="ECO:0000256" key="8">
    <source>
        <dbReference type="ARBA" id="ARBA00022679"/>
    </source>
</evidence>
<comment type="catalytic activity">
    <reaction evidence="11 12">
        <text>uridine(1498) in 16S rRNA + S-adenosyl-L-methionine = N(3)-methyluridine(1498) in 16S rRNA + S-adenosyl-L-homocysteine + H(+)</text>
        <dbReference type="Rhea" id="RHEA:42920"/>
        <dbReference type="Rhea" id="RHEA-COMP:10283"/>
        <dbReference type="Rhea" id="RHEA-COMP:10284"/>
        <dbReference type="ChEBI" id="CHEBI:15378"/>
        <dbReference type="ChEBI" id="CHEBI:57856"/>
        <dbReference type="ChEBI" id="CHEBI:59789"/>
        <dbReference type="ChEBI" id="CHEBI:65315"/>
        <dbReference type="ChEBI" id="CHEBI:74502"/>
        <dbReference type="EC" id="2.1.1.193"/>
    </reaction>
</comment>
<dbReference type="PANTHER" id="PTHR30027:SF3">
    <property type="entry name" value="16S RRNA (URACIL(1498)-N(3))-METHYLTRANSFERASE"/>
    <property type="match status" value="1"/>
</dbReference>
<dbReference type="GO" id="GO:0070042">
    <property type="term" value="F:rRNA (uridine-N3-)-methyltransferase activity"/>
    <property type="evidence" value="ECO:0007669"/>
    <property type="project" value="TreeGrafter"/>
</dbReference>
<proteinExistence type="inferred from homology"/>
<evidence type="ECO:0000256" key="2">
    <source>
        <dbReference type="ARBA" id="ARBA00005528"/>
    </source>
</evidence>
<keyword evidence="6 12" id="KW-0698">rRNA processing</keyword>
<keyword evidence="7 12" id="KW-0489">Methyltransferase</keyword>
<keyword evidence="9 12" id="KW-0949">S-adenosyl-L-methionine</keyword>
<dbReference type="InterPro" id="IPR046887">
    <property type="entry name" value="RsmE_PUA-like"/>
</dbReference>
<dbReference type="GO" id="GO:0070475">
    <property type="term" value="P:rRNA base methylation"/>
    <property type="evidence" value="ECO:0007669"/>
    <property type="project" value="TreeGrafter"/>
</dbReference>
<evidence type="ECO:0000256" key="4">
    <source>
        <dbReference type="ARBA" id="ARBA00013673"/>
    </source>
</evidence>
<feature type="domain" description="Ribosomal RNA small subunit methyltransferase E methyltransferase" evidence="13">
    <location>
        <begin position="77"/>
        <end position="244"/>
    </location>
</feature>
<comment type="subcellular location">
    <subcellularLocation>
        <location evidence="1 12">Cytoplasm</location>
    </subcellularLocation>
</comment>
<gene>
    <name evidence="15" type="ORF">OCV57_11535</name>
</gene>
<dbReference type="PANTHER" id="PTHR30027">
    <property type="entry name" value="RIBOSOMAL RNA SMALL SUBUNIT METHYLTRANSFERASE E"/>
    <property type="match status" value="1"/>
</dbReference>
<dbReference type="SUPFAM" id="SSF75217">
    <property type="entry name" value="alpha/beta knot"/>
    <property type="match status" value="1"/>
</dbReference>
<name>A0AAE3IHT4_9FIRM</name>
<dbReference type="CDD" id="cd18084">
    <property type="entry name" value="RsmE-like"/>
    <property type="match status" value="1"/>
</dbReference>
<comment type="function">
    <text evidence="10 12">Specifically methylates the N3 position of the uracil ring of uridine 1498 (m3U1498) in 16S rRNA. Acts on the fully assembled 30S ribosomal subunit.</text>
</comment>
<evidence type="ECO:0000256" key="6">
    <source>
        <dbReference type="ARBA" id="ARBA00022552"/>
    </source>
</evidence>